<protein>
    <submittedName>
        <fullName evidence="1">GxxExxY protein</fullName>
    </submittedName>
</protein>
<reference evidence="1 2" key="1">
    <citation type="submission" date="2023-01" db="EMBL/GenBank/DDBJ databases">
        <title>Novel diversity within Roseofilum (Cyanobacteria; Desertifilaceae) from marine benthic mats with descriptions of four novel species.</title>
        <authorList>
            <person name="Wang Y."/>
            <person name="Berthold D.E."/>
            <person name="Hu J."/>
            <person name="Lefler F.W."/>
            <person name="Laughinghouse H.D. IV."/>
        </authorList>
    </citation>
    <scope>NUCLEOTIDE SEQUENCE [LARGE SCALE GENOMIC DNA]</scope>
    <source>
        <strain evidence="1 2">BLCC-M154</strain>
    </source>
</reference>
<gene>
    <name evidence="1" type="ORF">PMG71_03235</name>
</gene>
<organism evidence="1 2">
    <name type="scientific">Roseofilum acuticapitatum BLCC-M154</name>
    <dbReference type="NCBI Taxonomy" id="3022444"/>
    <lineage>
        <taxon>Bacteria</taxon>
        <taxon>Bacillati</taxon>
        <taxon>Cyanobacteriota</taxon>
        <taxon>Cyanophyceae</taxon>
        <taxon>Desertifilales</taxon>
        <taxon>Desertifilaceae</taxon>
        <taxon>Roseofilum</taxon>
        <taxon>Roseofilum acuticapitatum</taxon>
    </lineage>
</organism>
<name>A0ABT7ANG1_9CYAN</name>
<comment type="caution">
    <text evidence="1">The sequence shown here is derived from an EMBL/GenBank/DDBJ whole genome shotgun (WGS) entry which is preliminary data.</text>
</comment>
<dbReference type="Proteomes" id="UP001235303">
    <property type="component" value="Unassembled WGS sequence"/>
</dbReference>
<dbReference type="InterPro" id="IPR026350">
    <property type="entry name" value="GxxExxY"/>
</dbReference>
<dbReference type="EMBL" id="JAQOSP010000019">
    <property type="protein sequence ID" value="MDJ1168436.1"/>
    <property type="molecule type" value="Genomic_DNA"/>
</dbReference>
<evidence type="ECO:0000313" key="1">
    <source>
        <dbReference type="EMBL" id="MDJ1168436.1"/>
    </source>
</evidence>
<keyword evidence="2" id="KW-1185">Reference proteome</keyword>
<dbReference type="RefSeq" id="WP_283752200.1">
    <property type="nucleotide sequence ID" value="NZ_JAQOSP010000019.1"/>
</dbReference>
<dbReference type="Pfam" id="PF13366">
    <property type="entry name" value="PDDEXK_3"/>
    <property type="match status" value="1"/>
</dbReference>
<sequence>MELDEISGEVIGAGIEVHRALGPGLLESAYQACLVYELRQRGMGVAEQVPVPVVYKGIGLECGYRLDLLVENQVIVELKAVQALQPIHQAQLLTYLKLCQLRLGLLINFNVPILKQGIKRLVNG</sequence>
<evidence type="ECO:0000313" key="2">
    <source>
        <dbReference type="Proteomes" id="UP001235303"/>
    </source>
</evidence>
<accession>A0ABT7ANG1</accession>
<dbReference type="NCBIfam" id="TIGR04256">
    <property type="entry name" value="GxxExxY"/>
    <property type="match status" value="1"/>
</dbReference>
<proteinExistence type="predicted"/>